<organism evidence="1 2">
    <name type="scientific">Desulfoprunum benzoelyticum</name>
    <dbReference type="NCBI Taxonomy" id="1506996"/>
    <lineage>
        <taxon>Bacteria</taxon>
        <taxon>Pseudomonadati</taxon>
        <taxon>Thermodesulfobacteriota</taxon>
        <taxon>Desulfobulbia</taxon>
        <taxon>Desulfobulbales</taxon>
        <taxon>Desulfobulbaceae</taxon>
        <taxon>Desulfoprunum</taxon>
    </lineage>
</organism>
<dbReference type="RefSeq" id="WP_183348522.1">
    <property type="nucleotide sequence ID" value="NZ_JACHEO010000002.1"/>
</dbReference>
<dbReference type="SUPFAM" id="SSF53146">
    <property type="entry name" value="Nitrogenase accessory factor-like"/>
    <property type="match status" value="1"/>
</dbReference>
<evidence type="ECO:0000313" key="2">
    <source>
        <dbReference type="Proteomes" id="UP000539642"/>
    </source>
</evidence>
<gene>
    <name evidence="1" type="ORF">HNQ81_000800</name>
</gene>
<protein>
    <submittedName>
        <fullName evidence="1">Putative Fe-Mo cluster-binding NifX family protein</fullName>
    </submittedName>
</protein>
<keyword evidence="2" id="KW-1185">Reference proteome</keyword>
<dbReference type="AlphaFoldDB" id="A0A840UZW0"/>
<proteinExistence type="predicted"/>
<dbReference type="EMBL" id="JACHEO010000002">
    <property type="protein sequence ID" value="MBB5347090.1"/>
    <property type="molecule type" value="Genomic_DNA"/>
</dbReference>
<dbReference type="InterPro" id="IPR036105">
    <property type="entry name" value="DiNase_FeMo-co_biosyn_sf"/>
</dbReference>
<name>A0A840UZW0_9BACT</name>
<comment type="caution">
    <text evidence="1">The sequence shown here is derived from an EMBL/GenBank/DDBJ whole genome shotgun (WGS) entry which is preliminary data.</text>
</comment>
<evidence type="ECO:0000313" key="1">
    <source>
        <dbReference type="EMBL" id="MBB5347090.1"/>
    </source>
</evidence>
<reference evidence="1 2" key="1">
    <citation type="submission" date="2020-08" db="EMBL/GenBank/DDBJ databases">
        <title>Genomic Encyclopedia of Type Strains, Phase IV (KMG-IV): sequencing the most valuable type-strain genomes for metagenomic binning, comparative biology and taxonomic classification.</title>
        <authorList>
            <person name="Goeker M."/>
        </authorList>
    </citation>
    <scope>NUCLEOTIDE SEQUENCE [LARGE SCALE GENOMIC DNA]</scope>
    <source>
        <strain evidence="1 2">DSM 28570</strain>
    </source>
</reference>
<sequence>MRVAMTVWGDRVSPVLDCARTLLVVEMAGSKVVEKALEYVEAGYLPGMIRIIRKHGVQVLICGAVSQELANIIETCDVELIPFLAGDAETILETFARGQSISAFAMPGCRCAGGCRRRNDWSTLKTSGDRSR</sequence>
<dbReference type="Gene3D" id="3.30.420.130">
    <property type="entry name" value="Dinitrogenase iron-molybdenum cofactor biosynthesis domain"/>
    <property type="match status" value="1"/>
</dbReference>
<accession>A0A840UZW0</accession>
<dbReference type="Proteomes" id="UP000539642">
    <property type="component" value="Unassembled WGS sequence"/>
</dbReference>